<protein>
    <submittedName>
        <fullName evidence="1">Uncharacterized protein</fullName>
    </submittedName>
</protein>
<proteinExistence type="predicted"/>
<reference evidence="1 2" key="1">
    <citation type="submission" date="2018-12" db="EMBL/GenBank/DDBJ databases">
        <authorList>
            <person name="Yang E."/>
        </authorList>
    </citation>
    <scope>NUCLEOTIDE SEQUENCE [LARGE SCALE GENOMIC DNA]</scope>
    <source>
        <strain evidence="1 2">SOD</strain>
    </source>
</reference>
<accession>A0A430HU97</accession>
<name>A0A430HU97_9BURK</name>
<dbReference type="EMBL" id="RXLQ01000001">
    <property type="protein sequence ID" value="RSZ61069.1"/>
    <property type="molecule type" value="Genomic_DNA"/>
</dbReference>
<sequence length="162" mass="19269">MSMRGTGGKPRREAVDVIEARVPDRTIERLLGVRKHRLERFERERREARERWRARRDALRQAKLAWRSAREGASEHWRQARAQFFAMETDSRQFRAAQGGYERMKRDTGQRLLAWREHAGGSRAAGADFFAAHRQLAEARRQQEKLDILRQHIKDTERRHDD</sequence>
<dbReference type="AlphaFoldDB" id="A0A430HU97"/>
<keyword evidence="2" id="KW-1185">Reference proteome</keyword>
<evidence type="ECO:0000313" key="2">
    <source>
        <dbReference type="Proteomes" id="UP000278085"/>
    </source>
</evidence>
<dbReference type="Proteomes" id="UP000278085">
    <property type="component" value="Unassembled WGS sequence"/>
</dbReference>
<dbReference type="OrthoDB" id="8719938at2"/>
<gene>
    <name evidence="1" type="ORF">EJB06_02785</name>
</gene>
<comment type="caution">
    <text evidence="1">The sequence shown here is derived from an EMBL/GenBank/DDBJ whole genome shotgun (WGS) entry which is preliminary data.</text>
</comment>
<evidence type="ECO:0000313" key="1">
    <source>
        <dbReference type="EMBL" id="RSZ61069.1"/>
    </source>
</evidence>
<organism evidence="1 2">
    <name type="scientific">Massilia atriviolacea</name>
    <dbReference type="NCBI Taxonomy" id="2495579"/>
    <lineage>
        <taxon>Bacteria</taxon>
        <taxon>Pseudomonadati</taxon>
        <taxon>Pseudomonadota</taxon>
        <taxon>Betaproteobacteria</taxon>
        <taxon>Burkholderiales</taxon>
        <taxon>Oxalobacteraceae</taxon>
        <taxon>Telluria group</taxon>
        <taxon>Massilia</taxon>
    </lineage>
</organism>